<feature type="signal peptide" evidence="2">
    <location>
        <begin position="1"/>
        <end position="16"/>
    </location>
</feature>
<dbReference type="EMBL" id="JASCZI010121212">
    <property type="protein sequence ID" value="MED6160567.1"/>
    <property type="molecule type" value="Genomic_DNA"/>
</dbReference>
<feature type="region of interest" description="Disordered" evidence="1">
    <location>
        <begin position="87"/>
        <end position="139"/>
    </location>
</feature>
<proteinExistence type="predicted"/>
<accession>A0ABU6UGZ6</accession>
<feature type="chain" id="PRO_5045214925" evidence="2">
    <location>
        <begin position="17"/>
        <end position="139"/>
    </location>
</feature>
<keyword evidence="2" id="KW-0732">Signal</keyword>
<evidence type="ECO:0000256" key="2">
    <source>
        <dbReference type="SAM" id="SignalP"/>
    </source>
</evidence>
<evidence type="ECO:0000313" key="3">
    <source>
        <dbReference type="EMBL" id="MED6160567.1"/>
    </source>
</evidence>
<sequence>MRTTVYLVLLRRVFHALKMGLLITAKTNNFENEQRRIEGENSEFESEGAVGEEWDSIEDDDSFAEIIAAKEIWCRAGLFIGSSEEEEIHSKLVRQKKVEGKRRPDFKPKEQRQGKKPPCIHGRSFATRKLMSGTKPKLR</sequence>
<feature type="compositionally biased region" description="Basic and acidic residues" evidence="1">
    <location>
        <begin position="96"/>
        <end position="113"/>
    </location>
</feature>
<evidence type="ECO:0000313" key="4">
    <source>
        <dbReference type="Proteomes" id="UP001341840"/>
    </source>
</evidence>
<gene>
    <name evidence="3" type="ORF">PIB30_052622</name>
</gene>
<dbReference type="Proteomes" id="UP001341840">
    <property type="component" value="Unassembled WGS sequence"/>
</dbReference>
<keyword evidence="4" id="KW-1185">Reference proteome</keyword>
<reference evidence="3 4" key="1">
    <citation type="journal article" date="2023" name="Plants (Basel)">
        <title>Bridging the Gap: Combining Genomics and Transcriptomics Approaches to Understand Stylosanthes scabra, an Orphan Legume from the Brazilian Caatinga.</title>
        <authorList>
            <person name="Ferreira-Neto J.R.C."/>
            <person name="da Silva M.D."/>
            <person name="Binneck E."/>
            <person name="de Melo N.F."/>
            <person name="da Silva R.H."/>
            <person name="de Melo A.L.T.M."/>
            <person name="Pandolfi V."/>
            <person name="Bustamante F.O."/>
            <person name="Brasileiro-Vidal A.C."/>
            <person name="Benko-Iseppon A.M."/>
        </authorList>
    </citation>
    <scope>NUCLEOTIDE SEQUENCE [LARGE SCALE GENOMIC DNA]</scope>
    <source>
        <tissue evidence="3">Leaves</tissue>
    </source>
</reference>
<comment type="caution">
    <text evidence="3">The sequence shown here is derived from an EMBL/GenBank/DDBJ whole genome shotgun (WGS) entry which is preliminary data.</text>
</comment>
<protein>
    <submittedName>
        <fullName evidence="3">Uncharacterized protein</fullName>
    </submittedName>
</protein>
<name>A0ABU6UGZ6_9FABA</name>
<evidence type="ECO:0000256" key="1">
    <source>
        <dbReference type="SAM" id="MobiDB-lite"/>
    </source>
</evidence>
<organism evidence="3 4">
    <name type="scientific">Stylosanthes scabra</name>
    <dbReference type="NCBI Taxonomy" id="79078"/>
    <lineage>
        <taxon>Eukaryota</taxon>
        <taxon>Viridiplantae</taxon>
        <taxon>Streptophyta</taxon>
        <taxon>Embryophyta</taxon>
        <taxon>Tracheophyta</taxon>
        <taxon>Spermatophyta</taxon>
        <taxon>Magnoliopsida</taxon>
        <taxon>eudicotyledons</taxon>
        <taxon>Gunneridae</taxon>
        <taxon>Pentapetalae</taxon>
        <taxon>rosids</taxon>
        <taxon>fabids</taxon>
        <taxon>Fabales</taxon>
        <taxon>Fabaceae</taxon>
        <taxon>Papilionoideae</taxon>
        <taxon>50 kb inversion clade</taxon>
        <taxon>dalbergioids sensu lato</taxon>
        <taxon>Dalbergieae</taxon>
        <taxon>Pterocarpus clade</taxon>
        <taxon>Stylosanthes</taxon>
    </lineage>
</organism>